<keyword evidence="2" id="KW-1185">Reference proteome</keyword>
<accession>A0ACB7HIP1</accession>
<organism evidence="1 2">
    <name type="scientific">Manihot esculenta</name>
    <name type="common">Cassava</name>
    <name type="synonym">Jatropha manihot</name>
    <dbReference type="NCBI Taxonomy" id="3983"/>
    <lineage>
        <taxon>Eukaryota</taxon>
        <taxon>Viridiplantae</taxon>
        <taxon>Streptophyta</taxon>
        <taxon>Embryophyta</taxon>
        <taxon>Tracheophyta</taxon>
        <taxon>Spermatophyta</taxon>
        <taxon>Magnoliopsida</taxon>
        <taxon>eudicotyledons</taxon>
        <taxon>Gunneridae</taxon>
        <taxon>Pentapetalae</taxon>
        <taxon>rosids</taxon>
        <taxon>fabids</taxon>
        <taxon>Malpighiales</taxon>
        <taxon>Euphorbiaceae</taxon>
        <taxon>Crotonoideae</taxon>
        <taxon>Manihoteae</taxon>
        <taxon>Manihot</taxon>
    </lineage>
</organism>
<evidence type="ECO:0000313" key="2">
    <source>
        <dbReference type="Proteomes" id="UP000091857"/>
    </source>
</evidence>
<sequence length="36" mass="4150">MNLYLHTCSASCSTFFSGRRFCIRGQLGMLFSWSKL</sequence>
<protein>
    <submittedName>
        <fullName evidence="1">Uncharacterized protein</fullName>
    </submittedName>
</protein>
<reference evidence="2" key="1">
    <citation type="journal article" date="2016" name="Nat. Biotechnol.">
        <title>Sequencing wild and cultivated cassava and related species reveals extensive interspecific hybridization and genetic diversity.</title>
        <authorList>
            <person name="Bredeson J.V."/>
            <person name="Lyons J.B."/>
            <person name="Prochnik S.E."/>
            <person name="Wu G.A."/>
            <person name="Ha C.M."/>
            <person name="Edsinger-Gonzales E."/>
            <person name="Grimwood J."/>
            <person name="Schmutz J."/>
            <person name="Rabbi I.Y."/>
            <person name="Egesi C."/>
            <person name="Nauluvula P."/>
            <person name="Lebot V."/>
            <person name="Ndunguru J."/>
            <person name="Mkamilo G."/>
            <person name="Bart R.S."/>
            <person name="Setter T.L."/>
            <person name="Gleadow R.M."/>
            <person name="Kulakow P."/>
            <person name="Ferguson M.E."/>
            <person name="Rounsley S."/>
            <person name="Rokhsar D.S."/>
        </authorList>
    </citation>
    <scope>NUCLEOTIDE SEQUENCE [LARGE SCALE GENOMIC DNA]</scope>
    <source>
        <strain evidence="2">cv. AM560-2</strain>
    </source>
</reference>
<evidence type="ECO:0000313" key="1">
    <source>
        <dbReference type="EMBL" id="KAG8652492.1"/>
    </source>
</evidence>
<proteinExistence type="predicted"/>
<dbReference type="Proteomes" id="UP000091857">
    <property type="component" value="Chromosome 6"/>
</dbReference>
<dbReference type="EMBL" id="CM004392">
    <property type="protein sequence ID" value="KAG8652492.1"/>
    <property type="molecule type" value="Genomic_DNA"/>
</dbReference>
<comment type="caution">
    <text evidence="1">The sequence shown here is derived from an EMBL/GenBank/DDBJ whole genome shotgun (WGS) entry which is preliminary data.</text>
</comment>
<name>A0ACB7HIP1_MANES</name>
<gene>
    <name evidence="1" type="ORF">MANES_06G096550v8</name>
</gene>